<evidence type="ECO:0000313" key="3">
    <source>
        <dbReference type="Proteomes" id="UP000239485"/>
    </source>
</evidence>
<sequence length="469" mass="51061">MISSTTSSRRARRARTGVSALAGAALLLTSAVGIASAHPTHDGSGKEAGFDLVAEQLSPGGVPMERMGPQRCEDGKAGIFPCHKVDLAAFLPLTEMDSVWSNDVWGWTDPKTKREYALVGLYEGTAFVDVTVASNPVYLGTLPTAHPGSGNIWRDAKVYRDHVYIVSEARDRTPGATTGAGLQVFDLTQLRGVTSERQWTATNHLTEFTQAHNIALNEQSGFAYVVGAYANVTAKGCEDVHGGLLAYDLKDPANPVLAGCFGDDGYTHDVQCVDYAGPDVQHRGREICIASNEDTVTIVDATDKKAFEQLARVPYETSSYTHQGWLTEDHRYFLLGDELDELNGEVSETTTYIWDLTDLDAPVLNGTYGHGNPAIDHNIFVKQGLAYQSNYTSGLRITDTWKANQGRLTERGFFDVYPADDSTTFAGTWSNYPYFPSGTVVVTGTEEGLFVLKPRVKSSDNDHRRGAKP</sequence>
<organism evidence="2 3">
    <name type="scientific">Kineococcus xinjiangensis</name>
    <dbReference type="NCBI Taxonomy" id="512762"/>
    <lineage>
        <taxon>Bacteria</taxon>
        <taxon>Bacillati</taxon>
        <taxon>Actinomycetota</taxon>
        <taxon>Actinomycetes</taxon>
        <taxon>Kineosporiales</taxon>
        <taxon>Kineosporiaceae</taxon>
        <taxon>Kineococcus</taxon>
    </lineage>
</organism>
<evidence type="ECO:0000256" key="1">
    <source>
        <dbReference type="SAM" id="SignalP"/>
    </source>
</evidence>
<dbReference type="GO" id="GO:0005576">
    <property type="term" value="C:extracellular region"/>
    <property type="evidence" value="ECO:0007669"/>
    <property type="project" value="TreeGrafter"/>
</dbReference>
<feature type="chain" id="PRO_5015546632" evidence="1">
    <location>
        <begin position="38"/>
        <end position="469"/>
    </location>
</feature>
<dbReference type="InterPro" id="IPR027589">
    <property type="entry name" value="Choice_anch_B"/>
</dbReference>
<comment type="caution">
    <text evidence="2">The sequence shown here is derived from an EMBL/GenBank/DDBJ whole genome shotgun (WGS) entry which is preliminary data.</text>
</comment>
<keyword evidence="3" id="KW-1185">Reference proteome</keyword>
<proteinExistence type="predicted"/>
<evidence type="ECO:0000313" key="2">
    <source>
        <dbReference type="EMBL" id="PPK92868.1"/>
    </source>
</evidence>
<dbReference type="EMBL" id="PTJD01000012">
    <property type="protein sequence ID" value="PPK92868.1"/>
    <property type="molecule type" value="Genomic_DNA"/>
</dbReference>
<keyword evidence="1" id="KW-0732">Signal</keyword>
<dbReference type="InterPro" id="IPR011048">
    <property type="entry name" value="Haem_d1_sf"/>
</dbReference>
<dbReference type="Proteomes" id="UP000239485">
    <property type="component" value="Unassembled WGS sequence"/>
</dbReference>
<dbReference type="RefSeq" id="WP_211291172.1">
    <property type="nucleotide sequence ID" value="NZ_PTJD01000012.1"/>
</dbReference>
<dbReference type="PANTHER" id="PTHR38787">
    <property type="entry name" value="REGULATORY P DOMAIN-CONTAINING PROTEIN"/>
    <property type="match status" value="1"/>
</dbReference>
<dbReference type="AlphaFoldDB" id="A0A2S6IF80"/>
<name>A0A2S6IF80_9ACTN</name>
<reference evidence="2 3" key="1">
    <citation type="submission" date="2018-02" db="EMBL/GenBank/DDBJ databases">
        <title>Genomic Encyclopedia of Archaeal and Bacterial Type Strains, Phase II (KMG-II): from individual species to whole genera.</title>
        <authorList>
            <person name="Goeker M."/>
        </authorList>
    </citation>
    <scope>NUCLEOTIDE SEQUENCE [LARGE SCALE GENOMIC DNA]</scope>
    <source>
        <strain evidence="2 3">DSM 22857</strain>
    </source>
</reference>
<protein>
    <submittedName>
        <fullName evidence="2">Choice-of-anchor B domain-containing protein</fullName>
    </submittedName>
</protein>
<dbReference type="SUPFAM" id="SSF51004">
    <property type="entry name" value="C-terminal (heme d1) domain of cytochrome cd1-nitrite reductase"/>
    <property type="match status" value="1"/>
</dbReference>
<accession>A0A2S6IF80</accession>
<dbReference type="PANTHER" id="PTHR38787:SF3">
    <property type="entry name" value="REGULATORY P DOMAIN-CONTAINING PROTEIN"/>
    <property type="match status" value="1"/>
</dbReference>
<feature type="signal peptide" evidence="1">
    <location>
        <begin position="1"/>
        <end position="37"/>
    </location>
</feature>
<dbReference type="NCBIfam" id="TIGR04312">
    <property type="entry name" value="choice_anch_B"/>
    <property type="match status" value="1"/>
</dbReference>
<gene>
    <name evidence="2" type="ORF">CLV92_11241</name>
</gene>